<feature type="transmembrane region" description="Helical" evidence="8">
    <location>
        <begin position="103"/>
        <end position="128"/>
    </location>
</feature>
<dbReference type="InterPro" id="IPR018584">
    <property type="entry name" value="GT87"/>
</dbReference>
<sequence>MYRMTYQWIGSTVLAFIASILIGNYWNNWPVDLSALYFAAHFYQIGAHDLVYAPGGEMFWKHAPAEWQALAAAHGRPDALVPAFVYPPIWAKLLGPITQHVGFIAFSNIVLVLFVLSLVASISLSFAIGRRLVAENHGKMPSFLIWCVIGGYAAGFTSVGALSLQLLQPQIIVTFLLILMLFLLLSGNDILAGATLALAAAIKLMPAMLVIFLVMERRWSALAAFIAIGIMLGLGSVLVVGWPLHQALIDRLASLDSEILVSRLSIGVELVLYHLHQLWQGSVIWQINQPSMVDQPAVNAFLSRFVFVLGLLGVWLLTRVAPIITRMWTRFLGVYLLVVVSSPLAWLHYLLLPILMIPAIIGVWNKRWLHVLLIVIGALMSLPVFLWLVDVFWAGYVQVYLHFGLAVAFLLLSLRVATHRPADLIQGLR</sequence>
<proteinExistence type="inferred from homology"/>
<dbReference type="EMBL" id="BNCH01000003">
    <property type="protein sequence ID" value="GHE97167.1"/>
    <property type="molecule type" value="Genomic_DNA"/>
</dbReference>
<keyword evidence="5 8" id="KW-1133">Transmembrane helix</keyword>
<comment type="subcellular location">
    <subcellularLocation>
        <location evidence="1">Cell membrane</location>
        <topology evidence="1">Multi-pass membrane protein</topology>
    </subcellularLocation>
</comment>
<feature type="transmembrane region" description="Helical" evidence="8">
    <location>
        <begin position="140"/>
        <end position="161"/>
    </location>
</feature>
<evidence type="ECO:0000256" key="5">
    <source>
        <dbReference type="ARBA" id="ARBA00022989"/>
    </source>
</evidence>
<keyword evidence="10" id="KW-1185">Reference proteome</keyword>
<comment type="caution">
    <text evidence="9">The sequence shown here is derived from an EMBL/GenBank/DDBJ whole genome shotgun (WGS) entry which is preliminary data.</text>
</comment>
<evidence type="ECO:0000256" key="3">
    <source>
        <dbReference type="ARBA" id="ARBA00022679"/>
    </source>
</evidence>
<evidence type="ECO:0008006" key="11">
    <source>
        <dbReference type="Google" id="ProtNLM"/>
    </source>
</evidence>
<accession>A0ABQ3IWS0</accession>
<keyword evidence="6 8" id="KW-0472">Membrane</keyword>
<feature type="transmembrane region" description="Helical" evidence="8">
    <location>
        <begin position="192"/>
        <end position="215"/>
    </location>
</feature>
<gene>
    <name evidence="9" type="ORF">GCM10016455_17030</name>
</gene>
<evidence type="ECO:0000256" key="6">
    <source>
        <dbReference type="ARBA" id="ARBA00023136"/>
    </source>
</evidence>
<evidence type="ECO:0000256" key="8">
    <source>
        <dbReference type="SAM" id="Phobius"/>
    </source>
</evidence>
<keyword evidence="4 8" id="KW-0812">Transmembrane</keyword>
<organism evidence="9 10">
    <name type="scientific">Aliiroseovarius zhejiangensis</name>
    <dbReference type="NCBI Taxonomy" id="1632025"/>
    <lineage>
        <taxon>Bacteria</taxon>
        <taxon>Pseudomonadati</taxon>
        <taxon>Pseudomonadota</taxon>
        <taxon>Alphaproteobacteria</taxon>
        <taxon>Rhodobacterales</taxon>
        <taxon>Paracoccaceae</taxon>
        <taxon>Aliiroseovarius</taxon>
    </lineage>
</organism>
<feature type="transmembrane region" description="Helical" evidence="8">
    <location>
        <begin position="301"/>
        <end position="324"/>
    </location>
</feature>
<feature type="transmembrane region" description="Helical" evidence="8">
    <location>
        <begin position="167"/>
        <end position="185"/>
    </location>
</feature>
<evidence type="ECO:0000313" key="9">
    <source>
        <dbReference type="EMBL" id="GHE97167.1"/>
    </source>
</evidence>
<feature type="transmembrane region" description="Helical" evidence="8">
    <location>
        <begin position="399"/>
        <end position="417"/>
    </location>
</feature>
<feature type="transmembrane region" description="Helical" evidence="8">
    <location>
        <begin position="7"/>
        <end position="26"/>
    </location>
</feature>
<protein>
    <recommendedName>
        <fullName evidence="11">DUF2029 domain-containing protein</fullName>
    </recommendedName>
</protein>
<reference evidence="10" key="1">
    <citation type="journal article" date="2019" name="Int. J. Syst. Evol. Microbiol.">
        <title>The Global Catalogue of Microorganisms (GCM) 10K type strain sequencing project: providing services to taxonomists for standard genome sequencing and annotation.</title>
        <authorList>
            <consortium name="The Broad Institute Genomics Platform"/>
            <consortium name="The Broad Institute Genome Sequencing Center for Infectious Disease"/>
            <person name="Wu L."/>
            <person name="Ma J."/>
        </authorList>
    </citation>
    <scope>NUCLEOTIDE SEQUENCE [LARGE SCALE GENOMIC DNA]</scope>
    <source>
        <strain evidence="10">KCTC 42443</strain>
    </source>
</reference>
<evidence type="ECO:0000313" key="10">
    <source>
        <dbReference type="Proteomes" id="UP000609802"/>
    </source>
</evidence>
<evidence type="ECO:0000256" key="4">
    <source>
        <dbReference type="ARBA" id="ARBA00022692"/>
    </source>
</evidence>
<keyword evidence="3" id="KW-0808">Transferase</keyword>
<dbReference type="Pfam" id="PF09594">
    <property type="entry name" value="GT87"/>
    <property type="match status" value="1"/>
</dbReference>
<comment type="similarity">
    <text evidence="7">Belongs to the glycosyltransferase 87 family.</text>
</comment>
<evidence type="ECO:0000256" key="1">
    <source>
        <dbReference type="ARBA" id="ARBA00004651"/>
    </source>
</evidence>
<keyword evidence="2" id="KW-1003">Cell membrane</keyword>
<feature type="transmembrane region" description="Helical" evidence="8">
    <location>
        <begin position="344"/>
        <end position="364"/>
    </location>
</feature>
<feature type="transmembrane region" description="Helical" evidence="8">
    <location>
        <begin position="221"/>
        <end position="244"/>
    </location>
</feature>
<evidence type="ECO:0000256" key="2">
    <source>
        <dbReference type="ARBA" id="ARBA00022475"/>
    </source>
</evidence>
<name>A0ABQ3IWS0_9RHOB</name>
<evidence type="ECO:0000256" key="7">
    <source>
        <dbReference type="ARBA" id="ARBA00024033"/>
    </source>
</evidence>
<feature type="transmembrane region" description="Helical" evidence="8">
    <location>
        <begin position="371"/>
        <end position="393"/>
    </location>
</feature>
<dbReference type="Proteomes" id="UP000609802">
    <property type="component" value="Unassembled WGS sequence"/>
</dbReference>